<evidence type="ECO:0000313" key="2">
    <source>
        <dbReference type="Proteomes" id="UP000308652"/>
    </source>
</evidence>
<gene>
    <name evidence="1" type="ORF">BDQ12DRAFT_90507</name>
</gene>
<keyword evidence="2" id="KW-1185">Reference proteome</keyword>
<reference evidence="1 2" key="1">
    <citation type="journal article" date="2019" name="Nat. Ecol. Evol.">
        <title>Megaphylogeny resolves global patterns of mushroom evolution.</title>
        <authorList>
            <person name="Varga T."/>
            <person name="Krizsan K."/>
            <person name="Foldi C."/>
            <person name="Dima B."/>
            <person name="Sanchez-Garcia M."/>
            <person name="Sanchez-Ramirez S."/>
            <person name="Szollosi G.J."/>
            <person name="Szarkandi J.G."/>
            <person name="Papp V."/>
            <person name="Albert L."/>
            <person name="Andreopoulos W."/>
            <person name="Angelini C."/>
            <person name="Antonin V."/>
            <person name="Barry K.W."/>
            <person name="Bougher N.L."/>
            <person name="Buchanan P."/>
            <person name="Buyck B."/>
            <person name="Bense V."/>
            <person name="Catcheside P."/>
            <person name="Chovatia M."/>
            <person name="Cooper J."/>
            <person name="Damon W."/>
            <person name="Desjardin D."/>
            <person name="Finy P."/>
            <person name="Geml J."/>
            <person name="Haridas S."/>
            <person name="Hughes K."/>
            <person name="Justo A."/>
            <person name="Karasinski D."/>
            <person name="Kautmanova I."/>
            <person name="Kiss B."/>
            <person name="Kocsube S."/>
            <person name="Kotiranta H."/>
            <person name="LaButti K.M."/>
            <person name="Lechner B.E."/>
            <person name="Liimatainen K."/>
            <person name="Lipzen A."/>
            <person name="Lukacs Z."/>
            <person name="Mihaltcheva S."/>
            <person name="Morgado L.N."/>
            <person name="Niskanen T."/>
            <person name="Noordeloos M.E."/>
            <person name="Ohm R.A."/>
            <person name="Ortiz-Santana B."/>
            <person name="Ovrebo C."/>
            <person name="Racz N."/>
            <person name="Riley R."/>
            <person name="Savchenko A."/>
            <person name="Shiryaev A."/>
            <person name="Soop K."/>
            <person name="Spirin V."/>
            <person name="Szebenyi C."/>
            <person name="Tomsovsky M."/>
            <person name="Tulloss R.E."/>
            <person name="Uehling J."/>
            <person name="Grigoriev I.V."/>
            <person name="Vagvolgyi C."/>
            <person name="Papp T."/>
            <person name="Martin F.M."/>
            <person name="Miettinen O."/>
            <person name="Hibbett D.S."/>
            <person name="Nagy L.G."/>
        </authorList>
    </citation>
    <scope>NUCLEOTIDE SEQUENCE [LARGE SCALE GENOMIC DNA]</scope>
    <source>
        <strain evidence="1 2">CBS 166.37</strain>
    </source>
</reference>
<accession>A0A5C3M3Y0</accession>
<dbReference type="EMBL" id="ML213601">
    <property type="protein sequence ID" value="TFK39086.1"/>
    <property type="molecule type" value="Genomic_DNA"/>
</dbReference>
<dbReference type="AlphaFoldDB" id="A0A5C3M3Y0"/>
<evidence type="ECO:0000313" key="1">
    <source>
        <dbReference type="EMBL" id="TFK39086.1"/>
    </source>
</evidence>
<dbReference type="Proteomes" id="UP000308652">
    <property type="component" value="Unassembled WGS sequence"/>
</dbReference>
<name>A0A5C3M3Y0_9AGAR</name>
<proteinExistence type="predicted"/>
<sequence>MENNLPEDSRVVREQQIDRNRRIQKVDLLPIEMEGSASENSKVAKERRSDIQIEPKLPPSRLAEIIPTPNAAHSLESRVIESRELVMQTQLDRRMVALTCPLNSSPMENDRRNSLEVAPLVGNSENTSRAKLETALVAGSIPEYPPPPYPGS</sequence>
<organism evidence="1 2">
    <name type="scientific">Crucibulum laeve</name>
    <dbReference type="NCBI Taxonomy" id="68775"/>
    <lineage>
        <taxon>Eukaryota</taxon>
        <taxon>Fungi</taxon>
        <taxon>Dikarya</taxon>
        <taxon>Basidiomycota</taxon>
        <taxon>Agaricomycotina</taxon>
        <taxon>Agaricomycetes</taxon>
        <taxon>Agaricomycetidae</taxon>
        <taxon>Agaricales</taxon>
        <taxon>Agaricineae</taxon>
        <taxon>Nidulariaceae</taxon>
        <taxon>Crucibulum</taxon>
    </lineage>
</organism>
<protein>
    <submittedName>
        <fullName evidence="1">Uncharacterized protein</fullName>
    </submittedName>
</protein>